<comment type="cofactor">
    <cofactor evidence="2">
        <name>Cu cation</name>
        <dbReference type="ChEBI" id="CHEBI:23378"/>
    </cofactor>
</comment>
<keyword evidence="6" id="KW-0964">Secreted</keyword>
<dbReference type="InterPro" id="IPR008972">
    <property type="entry name" value="Cupredoxin"/>
</dbReference>
<dbReference type="Pfam" id="PF00394">
    <property type="entry name" value="Cu-oxidase"/>
    <property type="match status" value="1"/>
</dbReference>
<dbReference type="PROSITE" id="PS00079">
    <property type="entry name" value="MULTICOPPER_OXIDASE1"/>
    <property type="match status" value="2"/>
</dbReference>
<dbReference type="Pfam" id="PF07731">
    <property type="entry name" value="Cu-oxidase_2"/>
    <property type="match status" value="1"/>
</dbReference>
<keyword evidence="15" id="KW-0732">Signal</keyword>
<evidence type="ECO:0000259" key="18">
    <source>
        <dbReference type="Pfam" id="PF07732"/>
    </source>
</evidence>
<feature type="domain" description="Plastocyanin-like" evidence="18">
    <location>
        <begin position="30"/>
        <end position="148"/>
    </location>
</feature>
<dbReference type="InterPro" id="IPR001117">
    <property type="entry name" value="Cu-oxidase_2nd"/>
</dbReference>
<keyword evidence="12" id="KW-0325">Glycoprotein</keyword>
<dbReference type="GO" id="GO:0005507">
    <property type="term" value="F:copper ion binding"/>
    <property type="evidence" value="ECO:0007669"/>
    <property type="project" value="InterPro"/>
</dbReference>
<dbReference type="OrthoDB" id="2121828at2759"/>
<proteinExistence type="inferred from homology"/>
<evidence type="ECO:0000313" key="19">
    <source>
        <dbReference type="EMBL" id="OBZ73717.1"/>
    </source>
</evidence>
<evidence type="ECO:0000256" key="11">
    <source>
        <dbReference type="ARBA" id="ARBA00023157"/>
    </source>
</evidence>
<dbReference type="SUPFAM" id="SSF49503">
    <property type="entry name" value="Cupredoxins"/>
    <property type="match status" value="3"/>
</dbReference>
<evidence type="ECO:0000256" key="4">
    <source>
        <dbReference type="ARBA" id="ARBA00010609"/>
    </source>
</evidence>
<evidence type="ECO:0000256" key="7">
    <source>
        <dbReference type="ARBA" id="ARBA00022723"/>
    </source>
</evidence>
<sequence>MQRFSVLVALGFAIATLASVGPVTDLSIVNDNISPDGFTRAAVLAGGTFPGTLIKANKGDTFLINVIDKLENESMLTATSIHWHGLFQHTTNWADGTAFVTQCPISAGNSFLYKFSAAQQTGTYWYHSHLQTQYCDGLRGPLVIYDPNDPQAHLYDVDDDSTVITLADWYHTGAQVLQTQAAAPLPDSNLINGMGRWPQDPTSELAVITVQRGRRYRFRLLNIACDPFYNFTIDSHNMTIIEADGQNTQPLNVDLITIYAAQRYSFVLEANQPVDNYWIRAKPSRSNDTSFNNGINSAILRYIGAPDQEPTTQQQPSTEPLNESNLHPLSNPAAQSPLFFINGTSFVPPKLPVLLQILSGNLTAQSLLPAGSVFTLPKNSTIELVMPAGVPGGPHPFHLHGHTFSVVRSAGASEYNFENPVRRDTVSIGSQGDRVTIRFDTNNPGPWFLHCHIDWHLQAGLAIVFAEDPDDTAAVNPVPQSWDQLCPDFYDN</sequence>
<protein>
    <recommendedName>
        <fullName evidence="5">laccase</fullName>
        <ecNumber evidence="5">1.10.3.2</ecNumber>
    </recommendedName>
</protein>
<dbReference type="InterPro" id="IPR011707">
    <property type="entry name" value="Cu-oxidase-like_N"/>
</dbReference>
<feature type="domain" description="Plastocyanin-like" evidence="17">
    <location>
        <begin position="347"/>
        <end position="470"/>
    </location>
</feature>
<dbReference type="PROSITE" id="PS00080">
    <property type="entry name" value="MULTICOPPER_OXIDASE2"/>
    <property type="match status" value="1"/>
</dbReference>
<evidence type="ECO:0000256" key="10">
    <source>
        <dbReference type="ARBA" id="ARBA00023008"/>
    </source>
</evidence>
<keyword evidence="8" id="KW-0677">Repeat</keyword>
<evidence type="ECO:0000259" key="16">
    <source>
        <dbReference type="Pfam" id="PF00394"/>
    </source>
</evidence>
<feature type="signal peptide" evidence="15">
    <location>
        <begin position="1"/>
        <end position="18"/>
    </location>
</feature>
<evidence type="ECO:0000256" key="13">
    <source>
        <dbReference type="ARBA" id="ARBA00023185"/>
    </source>
</evidence>
<feature type="compositionally biased region" description="Low complexity" evidence="14">
    <location>
        <begin position="308"/>
        <end position="320"/>
    </location>
</feature>
<keyword evidence="11" id="KW-1015">Disulfide bond</keyword>
<organism evidence="19 20">
    <name type="scientific">Grifola frondosa</name>
    <name type="common">Maitake</name>
    <name type="synonym">Polyporus frondosus</name>
    <dbReference type="NCBI Taxonomy" id="5627"/>
    <lineage>
        <taxon>Eukaryota</taxon>
        <taxon>Fungi</taxon>
        <taxon>Dikarya</taxon>
        <taxon>Basidiomycota</taxon>
        <taxon>Agaricomycotina</taxon>
        <taxon>Agaricomycetes</taxon>
        <taxon>Polyporales</taxon>
        <taxon>Grifolaceae</taxon>
        <taxon>Grifola</taxon>
    </lineage>
</organism>
<dbReference type="GO" id="GO:0005576">
    <property type="term" value="C:extracellular region"/>
    <property type="evidence" value="ECO:0007669"/>
    <property type="project" value="UniProtKB-SubCell"/>
</dbReference>
<comment type="similarity">
    <text evidence="4">Belongs to the multicopper oxidase family.</text>
</comment>
<keyword evidence="20" id="KW-1185">Reference proteome</keyword>
<evidence type="ECO:0000256" key="3">
    <source>
        <dbReference type="ARBA" id="ARBA00004613"/>
    </source>
</evidence>
<dbReference type="Proteomes" id="UP000092993">
    <property type="component" value="Unassembled WGS sequence"/>
</dbReference>
<keyword evidence="7" id="KW-0479">Metal-binding</keyword>
<dbReference type="PANTHER" id="PTHR11709">
    <property type="entry name" value="MULTI-COPPER OXIDASE"/>
    <property type="match status" value="1"/>
</dbReference>
<reference evidence="19 20" key="1">
    <citation type="submission" date="2016-03" db="EMBL/GenBank/DDBJ databases">
        <title>Whole genome sequencing of Grifola frondosa 9006-11.</title>
        <authorList>
            <person name="Min B."/>
            <person name="Park H."/>
            <person name="Kim J.-G."/>
            <person name="Cho H."/>
            <person name="Oh Y.-L."/>
            <person name="Kong W.-S."/>
            <person name="Choi I.-G."/>
        </authorList>
    </citation>
    <scope>NUCLEOTIDE SEQUENCE [LARGE SCALE GENOMIC DNA]</scope>
    <source>
        <strain evidence="19 20">9006-11</strain>
    </source>
</reference>
<dbReference type="Pfam" id="PF07732">
    <property type="entry name" value="Cu-oxidase_3"/>
    <property type="match status" value="1"/>
</dbReference>
<keyword evidence="9" id="KW-0560">Oxidoreductase</keyword>
<feature type="region of interest" description="Disordered" evidence="14">
    <location>
        <begin position="308"/>
        <end position="328"/>
    </location>
</feature>
<evidence type="ECO:0000256" key="6">
    <source>
        <dbReference type="ARBA" id="ARBA00022525"/>
    </source>
</evidence>
<dbReference type="EMBL" id="LUGG01000006">
    <property type="protein sequence ID" value="OBZ73717.1"/>
    <property type="molecule type" value="Genomic_DNA"/>
</dbReference>
<dbReference type="InterPro" id="IPR045087">
    <property type="entry name" value="Cu-oxidase_fam"/>
</dbReference>
<accession>A0A1C7MAU5</accession>
<feature type="chain" id="PRO_5008889036" description="laccase" evidence="15">
    <location>
        <begin position="19"/>
        <end position="492"/>
    </location>
</feature>
<dbReference type="InterPro" id="IPR002355">
    <property type="entry name" value="Cu_oxidase_Cu_BS"/>
</dbReference>
<comment type="catalytic activity">
    <reaction evidence="1">
        <text>4 hydroquinone + O2 = 4 benzosemiquinone + 2 H2O</text>
        <dbReference type="Rhea" id="RHEA:11276"/>
        <dbReference type="ChEBI" id="CHEBI:15377"/>
        <dbReference type="ChEBI" id="CHEBI:15379"/>
        <dbReference type="ChEBI" id="CHEBI:17594"/>
        <dbReference type="ChEBI" id="CHEBI:17977"/>
        <dbReference type="EC" id="1.10.3.2"/>
    </reaction>
</comment>
<dbReference type="AlphaFoldDB" id="A0A1C7MAU5"/>
<evidence type="ECO:0000313" key="20">
    <source>
        <dbReference type="Proteomes" id="UP000092993"/>
    </source>
</evidence>
<evidence type="ECO:0000256" key="14">
    <source>
        <dbReference type="SAM" id="MobiDB-lite"/>
    </source>
</evidence>
<dbReference type="GO" id="GO:0052716">
    <property type="term" value="F:hydroquinone:oxygen oxidoreductase activity"/>
    <property type="evidence" value="ECO:0007669"/>
    <property type="project" value="UniProtKB-EC"/>
</dbReference>
<evidence type="ECO:0000256" key="2">
    <source>
        <dbReference type="ARBA" id="ARBA00001935"/>
    </source>
</evidence>
<comment type="caution">
    <text evidence="19">The sequence shown here is derived from an EMBL/GenBank/DDBJ whole genome shotgun (WGS) entry which is preliminary data.</text>
</comment>
<dbReference type="CDD" id="cd13903">
    <property type="entry name" value="CuRO_3_Tv-LCC_like"/>
    <property type="match status" value="1"/>
</dbReference>
<dbReference type="STRING" id="5627.A0A1C7MAU5"/>
<keyword evidence="13" id="KW-0439">Lignin degradation</keyword>
<dbReference type="CDD" id="cd13856">
    <property type="entry name" value="CuRO_1_Tv-LCC_like"/>
    <property type="match status" value="1"/>
</dbReference>
<feature type="domain" description="Plastocyanin-like" evidence="16">
    <location>
        <begin position="161"/>
        <end position="305"/>
    </location>
</feature>
<dbReference type="PANTHER" id="PTHR11709:SF511">
    <property type="entry name" value="LACCASE"/>
    <property type="match status" value="1"/>
</dbReference>
<gene>
    <name evidence="19" type="primary">LAC_1</name>
    <name evidence="19" type="ORF">A0H81_06433</name>
</gene>
<name>A0A1C7MAU5_GRIFR</name>
<dbReference type="OMA" id="VDWYHVA"/>
<dbReference type="InterPro" id="IPR033138">
    <property type="entry name" value="Cu_oxidase_CS"/>
</dbReference>
<dbReference type="FunFam" id="2.60.40.420:FF:000045">
    <property type="entry name" value="Laccase 2"/>
    <property type="match status" value="1"/>
</dbReference>
<evidence type="ECO:0000256" key="8">
    <source>
        <dbReference type="ARBA" id="ARBA00022737"/>
    </source>
</evidence>
<evidence type="ECO:0000256" key="9">
    <source>
        <dbReference type="ARBA" id="ARBA00023002"/>
    </source>
</evidence>
<dbReference type="EC" id="1.10.3.2" evidence="5"/>
<dbReference type="FunFam" id="2.60.40.420:FF:000125">
    <property type="entry name" value="Laccase 2"/>
    <property type="match status" value="1"/>
</dbReference>
<dbReference type="Gene3D" id="2.60.40.420">
    <property type="entry name" value="Cupredoxins - blue copper proteins"/>
    <property type="match status" value="3"/>
</dbReference>
<evidence type="ECO:0000256" key="1">
    <source>
        <dbReference type="ARBA" id="ARBA00000349"/>
    </source>
</evidence>
<dbReference type="SMR" id="A0A1C7MAU5"/>
<keyword evidence="10" id="KW-0186">Copper</keyword>
<dbReference type="GO" id="GO:0046274">
    <property type="term" value="P:lignin catabolic process"/>
    <property type="evidence" value="ECO:0007669"/>
    <property type="project" value="UniProtKB-KW"/>
</dbReference>
<evidence type="ECO:0000256" key="15">
    <source>
        <dbReference type="SAM" id="SignalP"/>
    </source>
</evidence>
<dbReference type="InterPro" id="IPR011706">
    <property type="entry name" value="Cu-oxidase_C"/>
</dbReference>
<comment type="subcellular location">
    <subcellularLocation>
        <location evidence="3">Secreted</location>
    </subcellularLocation>
</comment>
<evidence type="ECO:0000256" key="12">
    <source>
        <dbReference type="ARBA" id="ARBA00023180"/>
    </source>
</evidence>
<evidence type="ECO:0000259" key="17">
    <source>
        <dbReference type="Pfam" id="PF07731"/>
    </source>
</evidence>
<evidence type="ECO:0000256" key="5">
    <source>
        <dbReference type="ARBA" id="ARBA00012297"/>
    </source>
</evidence>